<protein>
    <submittedName>
        <fullName evidence="2">Uncharacterized protein</fullName>
    </submittedName>
</protein>
<gene>
    <name evidence="2" type="ORF">HTZ84_09700</name>
</gene>
<accession>A0ABX2L8I7</accession>
<evidence type="ECO:0000313" key="2">
    <source>
        <dbReference type="EMBL" id="NUC72579.1"/>
    </source>
</evidence>
<evidence type="ECO:0000313" key="3">
    <source>
        <dbReference type="Proteomes" id="UP001016761"/>
    </source>
</evidence>
<organism evidence="2 3">
    <name type="scientific">Haloterrigena gelatinilytica</name>
    <dbReference type="NCBI Taxonomy" id="2741724"/>
    <lineage>
        <taxon>Archaea</taxon>
        <taxon>Methanobacteriati</taxon>
        <taxon>Methanobacteriota</taxon>
        <taxon>Stenosarchaea group</taxon>
        <taxon>Halobacteria</taxon>
        <taxon>Halobacteriales</taxon>
        <taxon>Natrialbaceae</taxon>
        <taxon>Haloterrigena</taxon>
    </lineage>
</organism>
<feature type="region of interest" description="Disordered" evidence="1">
    <location>
        <begin position="1"/>
        <end position="20"/>
    </location>
</feature>
<dbReference type="EMBL" id="JABUQZ010000001">
    <property type="protein sequence ID" value="NUC72579.1"/>
    <property type="molecule type" value="Genomic_DNA"/>
</dbReference>
<keyword evidence="3" id="KW-1185">Reference proteome</keyword>
<dbReference type="Proteomes" id="UP001016761">
    <property type="component" value="Unassembled WGS sequence"/>
</dbReference>
<sequence>MATEQATICSPEDTEPSRPEGACINYADCGNFPPGHPESNNRICDDCLDASRARGRGHDL</sequence>
<dbReference type="RefSeq" id="WP_174680488.1">
    <property type="nucleotide sequence ID" value="NZ_JABUQZ010000001.1"/>
</dbReference>
<evidence type="ECO:0000256" key="1">
    <source>
        <dbReference type="SAM" id="MobiDB-lite"/>
    </source>
</evidence>
<comment type="caution">
    <text evidence="2">The sequence shown here is derived from an EMBL/GenBank/DDBJ whole genome shotgun (WGS) entry which is preliminary data.</text>
</comment>
<proteinExistence type="predicted"/>
<reference evidence="2 3" key="1">
    <citation type="submission" date="2020-06" db="EMBL/GenBank/DDBJ databases">
        <title>Haloterrigena sp. nov., an extremely halophilic archaeon isolated from a saline sediment.</title>
        <authorList>
            <person name="Liu B.-B."/>
        </authorList>
    </citation>
    <scope>NUCLEOTIDE SEQUENCE [LARGE SCALE GENOMIC DNA]</scope>
    <source>
        <strain evidence="2 3">SYSU A558-1</strain>
    </source>
</reference>
<name>A0ABX2L8I7_9EURY</name>